<proteinExistence type="predicted"/>
<evidence type="ECO:0000256" key="1">
    <source>
        <dbReference type="SAM" id="MobiDB-lite"/>
    </source>
</evidence>
<comment type="caution">
    <text evidence="2">The sequence shown here is derived from an EMBL/GenBank/DDBJ whole genome shotgun (WGS) entry which is preliminary data.</text>
</comment>
<evidence type="ECO:0000313" key="3">
    <source>
        <dbReference type="Proteomes" id="UP000281955"/>
    </source>
</evidence>
<organism evidence="2 3">
    <name type="scientific">Motilibacter peucedani</name>
    <dbReference type="NCBI Taxonomy" id="598650"/>
    <lineage>
        <taxon>Bacteria</taxon>
        <taxon>Bacillati</taxon>
        <taxon>Actinomycetota</taxon>
        <taxon>Actinomycetes</taxon>
        <taxon>Motilibacterales</taxon>
        <taxon>Motilibacteraceae</taxon>
        <taxon>Motilibacter</taxon>
    </lineage>
</organism>
<sequence length="73" mass="7601">MSGSEDGGVEPVSVVRGDAEPEELAALVAVLVTRGQGARERRPAPTSPGWADRSALVRAPLRPGPGAWSRALR</sequence>
<gene>
    <name evidence="2" type="ORF">CLV35_3300</name>
</gene>
<reference evidence="2 3" key="1">
    <citation type="submission" date="2018-10" db="EMBL/GenBank/DDBJ databases">
        <title>Genomic Encyclopedia of Archaeal and Bacterial Type Strains, Phase II (KMG-II): from individual species to whole genera.</title>
        <authorList>
            <person name="Goeker M."/>
        </authorList>
    </citation>
    <scope>NUCLEOTIDE SEQUENCE [LARGE SCALE GENOMIC DNA]</scope>
    <source>
        <strain evidence="2 3">RP-AC37</strain>
    </source>
</reference>
<accession>A0A420XMG5</accession>
<dbReference type="AlphaFoldDB" id="A0A420XMG5"/>
<protein>
    <submittedName>
        <fullName evidence="2">Acyl-CoA carboxylase epsilon subunit-like protein</fullName>
    </submittedName>
</protein>
<dbReference type="EMBL" id="RBWV01000014">
    <property type="protein sequence ID" value="RKS71500.1"/>
    <property type="molecule type" value="Genomic_DNA"/>
</dbReference>
<dbReference type="InterPro" id="IPR032716">
    <property type="entry name" value="ACC_epsilon"/>
</dbReference>
<dbReference type="Pfam" id="PF13822">
    <property type="entry name" value="ACC_epsilon"/>
    <property type="match status" value="1"/>
</dbReference>
<feature type="region of interest" description="Disordered" evidence="1">
    <location>
        <begin position="35"/>
        <end position="73"/>
    </location>
</feature>
<keyword evidence="3" id="KW-1185">Reference proteome</keyword>
<name>A0A420XMG5_9ACTN</name>
<dbReference type="InParanoid" id="A0A420XMG5"/>
<dbReference type="Proteomes" id="UP000281955">
    <property type="component" value="Unassembled WGS sequence"/>
</dbReference>
<dbReference type="GO" id="GO:0004658">
    <property type="term" value="F:propionyl-CoA carboxylase activity"/>
    <property type="evidence" value="ECO:0007669"/>
    <property type="project" value="InterPro"/>
</dbReference>
<dbReference type="OrthoDB" id="4300992at2"/>
<dbReference type="GO" id="GO:0003989">
    <property type="term" value="F:acetyl-CoA carboxylase activity"/>
    <property type="evidence" value="ECO:0007669"/>
    <property type="project" value="InterPro"/>
</dbReference>
<dbReference type="RefSeq" id="WP_121194551.1">
    <property type="nucleotide sequence ID" value="NZ_RBWV01000014.1"/>
</dbReference>
<evidence type="ECO:0000313" key="2">
    <source>
        <dbReference type="EMBL" id="RKS71500.1"/>
    </source>
</evidence>